<feature type="non-terminal residue" evidence="1">
    <location>
        <position position="1"/>
    </location>
</feature>
<evidence type="ECO:0000313" key="1">
    <source>
        <dbReference type="EMBL" id="MBZ7987818.1"/>
    </source>
</evidence>
<sequence length="162" mass="18176">QEQMSKVRGGYAVYTQTYGDSLAIVLAIPDKINELGIIEGDVIASLEHSRGICPMGQTECYSNYSLQQHSMSNTQRLEEYKTALGGLSPYRFMLGYGVVNNKAISGTGQEYNYFTPIILAIDYKTSDIHYPIVTETMLNTQIIREIRAKYQQDMQNSLGGLR</sequence>
<accession>A0ABS7WSS7</accession>
<dbReference type="EMBL" id="JACGBB010000015">
    <property type="protein sequence ID" value="MBZ7987818.1"/>
    <property type="molecule type" value="Genomic_DNA"/>
</dbReference>
<keyword evidence="2" id="KW-1185">Reference proteome</keyword>
<comment type="caution">
    <text evidence="1">The sequence shown here is derived from an EMBL/GenBank/DDBJ whole genome shotgun (WGS) entry which is preliminary data.</text>
</comment>
<protein>
    <submittedName>
        <fullName evidence="1">Uncharacterized protein</fullName>
    </submittedName>
</protein>
<organism evidence="1 2">
    <name type="scientific">Campylobacter canadensis</name>
    <dbReference type="NCBI Taxonomy" id="449520"/>
    <lineage>
        <taxon>Bacteria</taxon>
        <taxon>Pseudomonadati</taxon>
        <taxon>Campylobacterota</taxon>
        <taxon>Epsilonproteobacteria</taxon>
        <taxon>Campylobacterales</taxon>
        <taxon>Campylobacteraceae</taxon>
        <taxon>Campylobacter</taxon>
    </lineage>
</organism>
<gene>
    <name evidence="1" type="ORF">AVCANL283_06870</name>
</gene>
<reference evidence="1 2" key="1">
    <citation type="submission" date="2020-07" db="EMBL/GenBank/DDBJ databases">
        <title>Transfer of Campylobacter canadensis to the novel genus Avispirillum gen. nov., that also includes two novel species recovered from migratory waterfowl: Avispirillum anseris sp. nov. and Avispirillum brantae sp. nov.</title>
        <authorList>
            <person name="Miller W.G."/>
            <person name="Chapman M.H."/>
            <person name="Yee E."/>
            <person name="Inglis G.D."/>
        </authorList>
    </citation>
    <scope>NUCLEOTIDE SEQUENCE [LARGE SCALE GENOMIC DNA]</scope>
    <source>
        <strain evidence="1 2">L283</strain>
    </source>
</reference>
<name>A0ABS7WSS7_9BACT</name>
<proteinExistence type="predicted"/>
<dbReference type="Proteomes" id="UP000786183">
    <property type="component" value="Unassembled WGS sequence"/>
</dbReference>
<dbReference type="RefSeq" id="WP_224325464.1">
    <property type="nucleotide sequence ID" value="NZ_JACGBB010000015.1"/>
</dbReference>
<evidence type="ECO:0000313" key="2">
    <source>
        <dbReference type="Proteomes" id="UP000786183"/>
    </source>
</evidence>